<evidence type="ECO:0000256" key="2">
    <source>
        <dbReference type="ARBA" id="ARBA00022723"/>
    </source>
</evidence>
<protein>
    <submittedName>
        <fullName evidence="4">Fumarylacetoacetase</fullName>
    </submittedName>
</protein>
<feature type="domain" description="Fumarylacetoacetase-like C-terminal" evidence="3">
    <location>
        <begin position="70"/>
        <end position="312"/>
    </location>
</feature>
<dbReference type="Pfam" id="PF01557">
    <property type="entry name" value="FAA_hydrolase"/>
    <property type="match status" value="1"/>
</dbReference>
<accession>A0ABX6IJS2</accession>
<dbReference type="PANTHER" id="PTHR42796:SF4">
    <property type="entry name" value="FUMARYLACETOACETATE HYDROLASE DOMAIN-CONTAINING PROTEIN 2A"/>
    <property type="match status" value="1"/>
</dbReference>
<keyword evidence="5" id="KW-1185">Reference proteome</keyword>
<dbReference type="SUPFAM" id="SSF56529">
    <property type="entry name" value="FAH"/>
    <property type="match status" value="1"/>
</dbReference>
<evidence type="ECO:0000259" key="3">
    <source>
        <dbReference type="Pfam" id="PF01557"/>
    </source>
</evidence>
<organism evidence="4 5">
    <name type="scientific">Gordonia pseudamarae</name>
    <dbReference type="NCBI Taxonomy" id="2831662"/>
    <lineage>
        <taxon>Bacteria</taxon>
        <taxon>Bacillati</taxon>
        <taxon>Actinomycetota</taxon>
        <taxon>Actinomycetes</taxon>
        <taxon>Mycobacteriales</taxon>
        <taxon>Gordoniaceae</taxon>
        <taxon>Gordonia</taxon>
    </lineage>
</organism>
<keyword evidence="2" id="KW-0479">Metal-binding</keyword>
<gene>
    <name evidence="4" type="ORF">GII31_15865</name>
</gene>
<reference evidence="4" key="1">
    <citation type="journal article" date="2021" name="Nat. Microbiol.">
        <title>Cocultivation of an ultrasmall environmental parasitic bacterium with lytic ability against bacteria associated with wastewater foams.</title>
        <authorList>
            <person name="Batinovic S."/>
            <person name="Rose J.J.A."/>
            <person name="Ratcliffe J."/>
            <person name="Seviour R.J."/>
            <person name="Petrovski S."/>
        </authorList>
    </citation>
    <scope>NUCLEOTIDE SEQUENCE</scope>
    <source>
        <strain evidence="4">CON9</strain>
    </source>
</reference>
<dbReference type="InterPro" id="IPR011234">
    <property type="entry name" value="Fumarylacetoacetase-like_C"/>
</dbReference>
<evidence type="ECO:0000313" key="5">
    <source>
        <dbReference type="Proteomes" id="UP001059836"/>
    </source>
</evidence>
<dbReference type="InterPro" id="IPR036663">
    <property type="entry name" value="Fumarylacetoacetase_C_sf"/>
</dbReference>
<sequence length="315" mass="33737">MSISVLRTADAWWVLTDDATAARRVDTAASTTAELLTDRTAVDAAASGTGDLTDVALLEPISPVSAPCRIVAQMTNFRSHITDSGMNPDTVPLTFFRKTSGSISGPYDDIVKPVHVTLLDYEIEIGLVFGKSLPVGTPVTREVLAEYVAGVVIANDVSARDLQLPKTQFYEAKSYPTFTPLGPRLVLLEAGELDRFGDLHLTLRVNGQVRQDMVIGDDIVFSPLAAVTGLSGFQRLDPGDVLLTGTPAGTALSAPAKVVEIIGSLLPPHVKWKTFFDRQSNNPKYLRDGDVVELTAATADGALDLGTQRTVVRYA</sequence>
<comment type="similarity">
    <text evidence="1">Belongs to the FAH family.</text>
</comment>
<dbReference type="EMBL" id="CP045809">
    <property type="protein sequence ID" value="QHN36129.1"/>
    <property type="molecule type" value="Genomic_DNA"/>
</dbReference>
<dbReference type="RefSeq" id="WP_213244389.1">
    <property type="nucleotide sequence ID" value="NZ_CP045806.1"/>
</dbReference>
<dbReference type="PANTHER" id="PTHR42796">
    <property type="entry name" value="FUMARYLACETOACETATE HYDROLASE DOMAIN-CONTAINING PROTEIN 2A-RELATED"/>
    <property type="match status" value="1"/>
</dbReference>
<name>A0ABX6IJS2_9ACTN</name>
<evidence type="ECO:0000313" key="4">
    <source>
        <dbReference type="EMBL" id="QHN36129.1"/>
    </source>
</evidence>
<proteinExistence type="inferred from homology"/>
<dbReference type="Proteomes" id="UP001059836">
    <property type="component" value="Chromosome"/>
</dbReference>
<dbReference type="InterPro" id="IPR051121">
    <property type="entry name" value="FAH"/>
</dbReference>
<evidence type="ECO:0000256" key="1">
    <source>
        <dbReference type="ARBA" id="ARBA00010211"/>
    </source>
</evidence>
<dbReference type="Gene3D" id="3.90.850.10">
    <property type="entry name" value="Fumarylacetoacetase-like, C-terminal domain"/>
    <property type="match status" value="1"/>
</dbReference>